<dbReference type="Proteomes" id="UP000318667">
    <property type="component" value="Unassembled WGS sequence"/>
</dbReference>
<sequence>MLVDWSLMCEILENAFGFPSCSDASRMLIQSPAGGSPTAPRFAEHLGEINYSSLLVPERKNQQASLTELF</sequence>
<evidence type="ECO:0000313" key="1">
    <source>
        <dbReference type="EMBL" id="TWH89950.1"/>
    </source>
</evidence>
<organism evidence="1 2">
    <name type="scientific">Cytobacillus oceanisediminis</name>
    <dbReference type="NCBI Taxonomy" id="665099"/>
    <lineage>
        <taxon>Bacteria</taxon>
        <taxon>Bacillati</taxon>
        <taxon>Bacillota</taxon>
        <taxon>Bacilli</taxon>
        <taxon>Bacillales</taxon>
        <taxon>Bacillaceae</taxon>
        <taxon>Cytobacillus</taxon>
    </lineage>
</organism>
<reference evidence="1 2" key="1">
    <citation type="journal article" date="2015" name="Stand. Genomic Sci.">
        <title>Genomic Encyclopedia of Bacterial and Archaeal Type Strains, Phase III: the genomes of soil and plant-associated and newly described type strains.</title>
        <authorList>
            <person name="Whitman W.B."/>
            <person name="Woyke T."/>
            <person name="Klenk H.P."/>
            <person name="Zhou Y."/>
            <person name="Lilburn T.G."/>
            <person name="Beck B.J."/>
            <person name="De Vos P."/>
            <person name="Vandamme P."/>
            <person name="Eisen J.A."/>
            <person name="Garrity G."/>
            <person name="Hugenholtz P."/>
            <person name="Kyrpides N.C."/>
        </authorList>
    </citation>
    <scope>NUCLEOTIDE SEQUENCE [LARGE SCALE GENOMIC DNA]</scope>
    <source>
        <strain evidence="1 2">CGMCC 1.10115</strain>
    </source>
</reference>
<dbReference type="EMBL" id="VLKI01000002">
    <property type="protein sequence ID" value="TWH89950.1"/>
    <property type="molecule type" value="Genomic_DNA"/>
</dbReference>
<proteinExistence type="predicted"/>
<name>A0A562K3E8_9BACI</name>
<evidence type="ECO:0000313" key="2">
    <source>
        <dbReference type="Proteomes" id="UP000318667"/>
    </source>
</evidence>
<accession>A0A562K3E8</accession>
<dbReference type="AlphaFoldDB" id="A0A562K3E8"/>
<comment type="caution">
    <text evidence="1">The sequence shown here is derived from an EMBL/GenBank/DDBJ whole genome shotgun (WGS) entry which is preliminary data.</text>
</comment>
<protein>
    <submittedName>
        <fullName evidence="1">Uncharacterized protein</fullName>
    </submittedName>
</protein>
<gene>
    <name evidence="1" type="ORF">IQ19_01207</name>
</gene>
<keyword evidence="2" id="KW-1185">Reference proteome</keyword>